<dbReference type="PROSITE" id="PS01124">
    <property type="entry name" value="HTH_ARAC_FAMILY_2"/>
    <property type="match status" value="1"/>
</dbReference>
<dbReference type="SUPFAM" id="SSF46689">
    <property type="entry name" value="Homeodomain-like"/>
    <property type="match status" value="2"/>
</dbReference>
<keyword evidence="8" id="KW-1185">Reference proteome</keyword>
<dbReference type="GO" id="GO:0003700">
    <property type="term" value="F:DNA-binding transcription factor activity"/>
    <property type="evidence" value="ECO:0007669"/>
    <property type="project" value="InterPro"/>
</dbReference>
<evidence type="ECO:0000313" key="7">
    <source>
        <dbReference type="EMBL" id="GEN56490.1"/>
    </source>
</evidence>
<dbReference type="SMART" id="SM00448">
    <property type="entry name" value="REC"/>
    <property type="match status" value="1"/>
</dbReference>
<evidence type="ECO:0000256" key="1">
    <source>
        <dbReference type="ARBA" id="ARBA00023015"/>
    </source>
</evidence>
<dbReference type="RefSeq" id="WP_089799074.1">
    <property type="nucleotide sequence ID" value="NZ_BJYE01000008.1"/>
</dbReference>
<dbReference type="AlphaFoldDB" id="A0A511X0Q6"/>
<dbReference type="Pfam" id="PF00072">
    <property type="entry name" value="Response_reg"/>
    <property type="match status" value="1"/>
</dbReference>
<dbReference type="Pfam" id="PF12833">
    <property type="entry name" value="HTH_18"/>
    <property type="match status" value="1"/>
</dbReference>
<dbReference type="Gene3D" id="1.10.10.60">
    <property type="entry name" value="Homeodomain-like"/>
    <property type="match status" value="2"/>
</dbReference>
<keyword evidence="3" id="KW-0804">Transcription</keyword>
<evidence type="ECO:0000256" key="2">
    <source>
        <dbReference type="ARBA" id="ARBA00023125"/>
    </source>
</evidence>
<dbReference type="EMBL" id="BJYE01000008">
    <property type="protein sequence ID" value="GEN56490.1"/>
    <property type="molecule type" value="Genomic_DNA"/>
</dbReference>
<dbReference type="PRINTS" id="PR00032">
    <property type="entry name" value="HTHARAC"/>
</dbReference>
<protein>
    <recommendedName>
        <fullName evidence="9">Stage 0 sporulation protein A homolog</fullName>
    </recommendedName>
</protein>
<keyword evidence="2" id="KW-0238">DNA-binding</keyword>
<organism evidence="7 8">
    <name type="scientific">Halolactibacillus alkaliphilus</name>
    <dbReference type="NCBI Taxonomy" id="442899"/>
    <lineage>
        <taxon>Bacteria</taxon>
        <taxon>Bacillati</taxon>
        <taxon>Bacillota</taxon>
        <taxon>Bacilli</taxon>
        <taxon>Bacillales</taxon>
        <taxon>Bacillaceae</taxon>
        <taxon>Halolactibacillus</taxon>
    </lineage>
</organism>
<dbReference type="Proteomes" id="UP000321400">
    <property type="component" value="Unassembled WGS sequence"/>
</dbReference>
<dbReference type="InterPro" id="IPR018060">
    <property type="entry name" value="HTH_AraC"/>
</dbReference>
<dbReference type="SUPFAM" id="SSF52172">
    <property type="entry name" value="CheY-like"/>
    <property type="match status" value="1"/>
</dbReference>
<keyword evidence="4" id="KW-0597">Phosphoprotein</keyword>
<accession>A0A511X0Q6</accession>
<dbReference type="OrthoDB" id="342399at2"/>
<evidence type="ECO:0000256" key="3">
    <source>
        <dbReference type="ARBA" id="ARBA00023163"/>
    </source>
</evidence>
<evidence type="ECO:0008006" key="9">
    <source>
        <dbReference type="Google" id="ProtNLM"/>
    </source>
</evidence>
<dbReference type="PANTHER" id="PTHR43280:SF2">
    <property type="entry name" value="HTH-TYPE TRANSCRIPTIONAL REGULATOR EXSA"/>
    <property type="match status" value="1"/>
</dbReference>
<dbReference type="InterPro" id="IPR018062">
    <property type="entry name" value="HTH_AraC-typ_CS"/>
</dbReference>
<reference evidence="7 8" key="1">
    <citation type="submission" date="2019-07" db="EMBL/GenBank/DDBJ databases">
        <title>Whole genome shotgun sequence of Halolactibacillus alkaliphilus NBRC 103919.</title>
        <authorList>
            <person name="Hosoyama A."/>
            <person name="Uohara A."/>
            <person name="Ohji S."/>
            <person name="Ichikawa N."/>
        </authorList>
    </citation>
    <scope>NUCLEOTIDE SEQUENCE [LARGE SCALE GENOMIC DNA]</scope>
    <source>
        <strain evidence="7 8">NBRC 103919</strain>
    </source>
</reference>
<evidence type="ECO:0000313" key="8">
    <source>
        <dbReference type="Proteomes" id="UP000321400"/>
    </source>
</evidence>
<gene>
    <name evidence="7" type="ORF">HAL01_09540</name>
</gene>
<keyword evidence="1" id="KW-0805">Transcription regulation</keyword>
<name>A0A511X0Q6_9BACI</name>
<dbReference type="SMART" id="SM00342">
    <property type="entry name" value="HTH_ARAC"/>
    <property type="match status" value="1"/>
</dbReference>
<sequence>MYKVMVIDDDIPMLKYIKQAVNWNEIGLEVVFESSSSIQALEALSEIQPDILLTDIGIPGIDGIELARRVKKKNEQVRITFLTCHEDFSYAKKAIKLEADDYILKEELTPKVLKESLLKMISNLDQNQNSTPDNIIDRHNYARRIFVDKLQEGSEDINLCFKKMNVSWDLPDYKIIIGYLPVSNSIISDYYALLESFYKHLSDFLYENDQVEVFINNDHLICIYNYKDNIKVQIESQIKKLLEAAAGYCYSMNHTRCSFLLVKDKLNLNNLSETYRDIINHRERYFYSIPKQIQVVSVSKESAFIPLGNLIESEEYTLFKYVELKDEDNIKTCINRIKKIIYSNQIEPNDVLSALLTIVIKLELNLITDNKVDCFTKALKLCWTMEEVLAIFQDKVIQMTIEGESQLSIKNKIKGIQDIDSYIALHLSENISSIDMANHLHFNPSYFSRYFKRLTGHTFTDYSYRYKMTAACRFLVDSDQPVEEIALKVGFNERTYFTKVFKKYIGQTPGQYRKRGNN</sequence>
<evidence type="ECO:0000259" key="6">
    <source>
        <dbReference type="PROSITE" id="PS50110"/>
    </source>
</evidence>
<evidence type="ECO:0000259" key="5">
    <source>
        <dbReference type="PROSITE" id="PS01124"/>
    </source>
</evidence>
<comment type="caution">
    <text evidence="7">The sequence shown here is derived from an EMBL/GenBank/DDBJ whole genome shotgun (WGS) entry which is preliminary data.</text>
</comment>
<evidence type="ECO:0000256" key="4">
    <source>
        <dbReference type="PROSITE-ProRule" id="PRU00169"/>
    </source>
</evidence>
<dbReference type="GO" id="GO:0000160">
    <property type="term" value="P:phosphorelay signal transduction system"/>
    <property type="evidence" value="ECO:0007669"/>
    <property type="project" value="InterPro"/>
</dbReference>
<dbReference type="InterPro" id="IPR020449">
    <property type="entry name" value="Tscrpt_reg_AraC-type_HTH"/>
</dbReference>
<dbReference type="CDD" id="cd17536">
    <property type="entry name" value="REC_YesN-like"/>
    <property type="match status" value="1"/>
</dbReference>
<feature type="domain" description="Response regulatory" evidence="6">
    <location>
        <begin position="3"/>
        <end position="120"/>
    </location>
</feature>
<dbReference type="PROSITE" id="PS50110">
    <property type="entry name" value="RESPONSE_REGULATORY"/>
    <property type="match status" value="1"/>
</dbReference>
<proteinExistence type="predicted"/>
<dbReference type="PANTHER" id="PTHR43280">
    <property type="entry name" value="ARAC-FAMILY TRANSCRIPTIONAL REGULATOR"/>
    <property type="match status" value="1"/>
</dbReference>
<dbReference type="STRING" id="442899.SAMN05720591_10192"/>
<dbReference type="InterPro" id="IPR011006">
    <property type="entry name" value="CheY-like_superfamily"/>
</dbReference>
<dbReference type="GO" id="GO:0043565">
    <property type="term" value="F:sequence-specific DNA binding"/>
    <property type="evidence" value="ECO:0007669"/>
    <property type="project" value="InterPro"/>
</dbReference>
<dbReference type="PROSITE" id="PS00041">
    <property type="entry name" value="HTH_ARAC_FAMILY_1"/>
    <property type="match status" value="1"/>
</dbReference>
<feature type="modified residue" description="4-aspartylphosphate" evidence="4">
    <location>
        <position position="55"/>
    </location>
</feature>
<feature type="domain" description="HTH araC/xylS-type" evidence="5">
    <location>
        <begin position="417"/>
        <end position="515"/>
    </location>
</feature>
<dbReference type="InterPro" id="IPR009057">
    <property type="entry name" value="Homeodomain-like_sf"/>
</dbReference>
<dbReference type="InterPro" id="IPR001789">
    <property type="entry name" value="Sig_transdc_resp-reg_receiver"/>
</dbReference>
<dbReference type="Gene3D" id="3.40.50.2300">
    <property type="match status" value="1"/>
</dbReference>